<organism evidence="2 3">
    <name type="scientific">Coniochaeta ligniaria NRRL 30616</name>
    <dbReference type="NCBI Taxonomy" id="1408157"/>
    <lineage>
        <taxon>Eukaryota</taxon>
        <taxon>Fungi</taxon>
        <taxon>Dikarya</taxon>
        <taxon>Ascomycota</taxon>
        <taxon>Pezizomycotina</taxon>
        <taxon>Sordariomycetes</taxon>
        <taxon>Sordariomycetidae</taxon>
        <taxon>Coniochaetales</taxon>
        <taxon>Coniochaetaceae</taxon>
        <taxon>Coniochaeta</taxon>
    </lineage>
</organism>
<reference evidence="2 3" key="1">
    <citation type="submission" date="2016-10" db="EMBL/GenBank/DDBJ databases">
        <title>Draft genome sequence of Coniochaeta ligniaria NRRL30616, a lignocellulolytic fungus for bioabatement of inhibitors in plant biomass hydrolysates.</title>
        <authorList>
            <consortium name="DOE Joint Genome Institute"/>
            <person name="Jimenez D.J."/>
            <person name="Hector R.E."/>
            <person name="Riley R."/>
            <person name="Sun H."/>
            <person name="Grigoriev I.V."/>
            <person name="Van Elsas J.D."/>
            <person name="Nichols N.N."/>
        </authorList>
    </citation>
    <scope>NUCLEOTIDE SEQUENCE [LARGE SCALE GENOMIC DNA]</scope>
    <source>
        <strain evidence="2 3">NRRL 30616</strain>
    </source>
</reference>
<keyword evidence="1" id="KW-0732">Signal</keyword>
<evidence type="ECO:0000313" key="2">
    <source>
        <dbReference type="EMBL" id="OIW34577.1"/>
    </source>
</evidence>
<gene>
    <name evidence="2" type="ORF">CONLIGDRAFT_675546</name>
</gene>
<dbReference type="InParanoid" id="A0A1J7JME8"/>
<proteinExistence type="predicted"/>
<protein>
    <recommendedName>
        <fullName evidence="4">Pheromone</fullName>
    </recommendedName>
</protein>
<dbReference type="OrthoDB" id="3641074at2759"/>
<accession>A0A1J7JME8</accession>
<dbReference type="EMBL" id="KV875093">
    <property type="protein sequence ID" value="OIW34577.1"/>
    <property type="molecule type" value="Genomic_DNA"/>
</dbReference>
<keyword evidence="3" id="KW-1185">Reference proteome</keyword>
<evidence type="ECO:0000313" key="3">
    <source>
        <dbReference type="Proteomes" id="UP000182658"/>
    </source>
</evidence>
<evidence type="ECO:0008006" key="4">
    <source>
        <dbReference type="Google" id="ProtNLM"/>
    </source>
</evidence>
<feature type="chain" id="PRO_5012724160" description="Pheromone" evidence="1">
    <location>
        <begin position="25"/>
        <end position="127"/>
    </location>
</feature>
<name>A0A1J7JME8_9PEZI</name>
<dbReference type="Proteomes" id="UP000182658">
    <property type="component" value="Unassembled WGS sequence"/>
</dbReference>
<sequence>MKFSLPLLLTLVAALTEASPIAEAEPWCNIRGEPCWKSKRSAMAFIDDTRANIKEARDAEPWCNIRGEPCWKSKREAEAFLDAAGGLEARDAEPWCNIRGEPCWKSKREAEAFMSAIGAGSFIEATE</sequence>
<feature type="signal peptide" evidence="1">
    <location>
        <begin position="1"/>
        <end position="24"/>
    </location>
</feature>
<dbReference type="STRING" id="1408157.A0A1J7JME8"/>
<evidence type="ECO:0000256" key="1">
    <source>
        <dbReference type="SAM" id="SignalP"/>
    </source>
</evidence>
<dbReference type="AlphaFoldDB" id="A0A1J7JME8"/>